<protein>
    <recommendedName>
        <fullName evidence="4">Fibronectin type-III domain-containing protein</fullName>
    </recommendedName>
</protein>
<dbReference type="EMBL" id="BGPR01125050">
    <property type="protein sequence ID" value="GBN31155.1"/>
    <property type="molecule type" value="Genomic_DNA"/>
</dbReference>
<proteinExistence type="predicted"/>
<dbReference type="InterPro" id="IPR036116">
    <property type="entry name" value="FN3_sf"/>
</dbReference>
<feature type="region of interest" description="Disordered" evidence="1">
    <location>
        <begin position="1"/>
        <end position="28"/>
    </location>
</feature>
<evidence type="ECO:0000313" key="3">
    <source>
        <dbReference type="Proteomes" id="UP000499080"/>
    </source>
</evidence>
<dbReference type="AlphaFoldDB" id="A0A4Y2MVR2"/>
<accession>A0A4Y2MVR2</accession>
<evidence type="ECO:0000256" key="1">
    <source>
        <dbReference type="SAM" id="MobiDB-lite"/>
    </source>
</evidence>
<keyword evidence="3" id="KW-1185">Reference proteome</keyword>
<dbReference type="Proteomes" id="UP000499080">
    <property type="component" value="Unassembled WGS sequence"/>
</dbReference>
<dbReference type="SUPFAM" id="SSF49265">
    <property type="entry name" value="Fibronectin type III"/>
    <property type="match status" value="1"/>
</dbReference>
<organism evidence="2 3">
    <name type="scientific">Araneus ventricosus</name>
    <name type="common">Orbweaver spider</name>
    <name type="synonym">Epeira ventricosa</name>
    <dbReference type="NCBI Taxonomy" id="182803"/>
    <lineage>
        <taxon>Eukaryota</taxon>
        <taxon>Metazoa</taxon>
        <taxon>Ecdysozoa</taxon>
        <taxon>Arthropoda</taxon>
        <taxon>Chelicerata</taxon>
        <taxon>Arachnida</taxon>
        <taxon>Araneae</taxon>
        <taxon>Araneomorphae</taxon>
        <taxon>Entelegynae</taxon>
        <taxon>Araneoidea</taxon>
        <taxon>Araneidae</taxon>
        <taxon>Araneus</taxon>
    </lineage>
</organism>
<sequence length="87" mass="9689">VQPCSEIGCGSWSDELDATTSDGMADPPENIEMRCFHDNTQNINYVVVTWDEPKNIRGTVQAYNVSILLVPGLAKKLDRDKTKEDTC</sequence>
<reference evidence="2 3" key="1">
    <citation type="journal article" date="2019" name="Sci. Rep.">
        <title>Orb-weaving spider Araneus ventricosus genome elucidates the spidroin gene catalogue.</title>
        <authorList>
            <person name="Kono N."/>
            <person name="Nakamura H."/>
            <person name="Ohtoshi R."/>
            <person name="Moran D.A.P."/>
            <person name="Shinohara A."/>
            <person name="Yoshida Y."/>
            <person name="Fujiwara M."/>
            <person name="Mori M."/>
            <person name="Tomita M."/>
            <person name="Arakawa K."/>
        </authorList>
    </citation>
    <scope>NUCLEOTIDE SEQUENCE [LARGE SCALE GENOMIC DNA]</scope>
</reference>
<evidence type="ECO:0000313" key="2">
    <source>
        <dbReference type="EMBL" id="GBN31155.1"/>
    </source>
</evidence>
<evidence type="ECO:0008006" key="4">
    <source>
        <dbReference type="Google" id="ProtNLM"/>
    </source>
</evidence>
<dbReference type="OrthoDB" id="8872417at2759"/>
<name>A0A4Y2MVR2_ARAVE</name>
<comment type="caution">
    <text evidence="2">The sequence shown here is derived from an EMBL/GenBank/DDBJ whole genome shotgun (WGS) entry which is preliminary data.</text>
</comment>
<feature type="non-terminal residue" evidence="2">
    <location>
        <position position="1"/>
    </location>
</feature>
<gene>
    <name evidence="2" type="ORF">AVEN_8512_1</name>
</gene>